<keyword evidence="5" id="KW-1185">Reference proteome</keyword>
<name>A0ABR8GVR6_9CYAN</name>
<comment type="catalytic activity">
    <reaction evidence="1">
        <text>5-amino-6-(5-phospho-D-ribosylamino)uracil + H2O = 5,6-diaminouracil + D-ribose 5-phosphate</text>
        <dbReference type="Rhea" id="RHEA:55020"/>
        <dbReference type="ChEBI" id="CHEBI:15377"/>
        <dbReference type="ChEBI" id="CHEBI:46252"/>
        <dbReference type="ChEBI" id="CHEBI:58453"/>
        <dbReference type="ChEBI" id="CHEBI:78346"/>
    </reaction>
</comment>
<feature type="domain" description="NADAR" evidence="3">
    <location>
        <begin position="30"/>
        <end position="170"/>
    </location>
</feature>
<evidence type="ECO:0000259" key="3">
    <source>
        <dbReference type="Pfam" id="PF08719"/>
    </source>
</evidence>
<dbReference type="Gene3D" id="1.10.357.40">
    <property type="entry name" value="YbiA-like"/>
    <property type="match status" value="1"/>
</dbReference>
<dbReference type="Pfam" id="PF08719">
    <property type="entry name" value="NADAR"/>
    <property type="match status" value="1"/>
</dbReference>
<comment type="catalytic activity">
    <reaction evidence="2">
        <text>2,5-diamino-6-hydroxy-4-(5-phosphoribosylamino)-pyrimidine + H2O = 2,5,6-triamino-4-hydroxypyrimidine + D-ribose 5-phosphate</text>
        <dbReference type="Rhea" id="RHEA:23436"/>
        <dbReference type="ChEBI" id="CHEBI:15377"/>
        <dbReference type="ChEBI" id="CHEBI:58614"/>
        <dbReference type="ChEBI" id="CHEBI:78346"/>
        <dbReference type="ChEBI" id="CHEBI:137796"/>
    </reaction>
</comment>
<dbReference type="InterPro" id="IPR012816">
    <property type="entry name" value="NADAR"/>
</dbReference>
<organism evidence="4 5">
    <name type="scientific">Scytonema hofmannii FACHB-248</name>
    <dbReference type="NCBI Taxonomy" id="1842502"/>
    <lineage>
        <taxon>Bacteria</taxon>
        <taxon>Bacillati</taxon>
        <taxon>Cyanobacteriota</taxon>
        <taxon>Cyanophyceae</taxon>
        <taxon>Nostocales</taxon>
        <taxon>Scytonemataceae</taxon>
        <taxon>Scytonema</taxon>
    </lineage>
</organism>
<evidence type="ECO:0000313" key="5">
    <source>
        <dbReference type="Proteomes" id="UP000660380"/>
    </source>
</evidence>
<dbReference type="NCBIfam" id="TIGR02464">
    <property type="entry name" value="ribofla_fusion"/>
    <property type="match status" value="1"/>
</dbReference>
<proteinExistence type="predicted"/>
<dbReference type="CDD" id="cd15457">
    <property type="entry name" value="NADAR"/>
    <property type="match status" value="1"/>
</dbReference>
<evidence type="ECO:0000256" key="2">
    <source>
        <dbReference type="ARBA" id="ARBA00000751"/>
    </source>
</evidence>
<dbReference type="RefSeq" id="WP_084763213.1">
    <property type="nucleotide sequence ID" value="NZ_JACJTA010000068.1"/>
</dbReference>
<evidence type="ECO:0000256" key="1">
    <source>
        <dbReference type="ARBA" id="ARBA00000022"/>
    </source>
</evidence>
<evidence type="ECO:0000313" key="4">
    <source>
        <dbReference type="EMBL" id="MBD2607607.1"/>
    </source>
</evidence>
<gene>
    <name evidence="4" type="ORF">H6G81_24550</name>
</gene>
<protein>
    <submittedName>
        <fullName evidence="4">NADAR family protein</fullName>
    </submittedName>
</protein>
<dbReference type="InterPro" id="IPR037238">
    <property type="entry name" value="YbiA-like_sf"/>
</dbReference>
<sequence length="173" mass="20291">MQDKSLLPNLEHLSPESKVKFVHFPEETIYFCFDHEIPYGCFCNFSEHDFILDNFYWKTSEHYFQAQKFVGTPYFEKVQQVKTPLEAANIGGDRSLPLRLDWRQVKDEFMKKAVLAKFQNHADIRDILLSTAHQLLVETTLHDYYWGCGEDGSGKNRLGQILMEVRTILRHSS</sequence>
<accession>A0ABR8GVR6</accession>
<dbReference type="EMBL" id="JACJTA010000068">
    <property type="protein sequence ID" value="MBD2607607.1"/>
    <property type="molecule type" value="Genomic_DNA"/>
</dbReference>
<reference evidence="4 5" key="1">
    <citation type="journal article" date="2020" name="ISME J.">
        <title>Comparative genomics reveals insights into cyanobacterial evolution and habitat adaptation.</title>
        <authorList>
            <person name="Chen M.Y."/>
            <person name="Teng W.K."/>
            <person name="Zhao L."/>
            <person name="Hu C.X."/>
            <person name="Zhou Y.K."/>
            <person name="Han B.P."/>
            <person name="Song L.R."/>
            <person name="Shu W.S."/>
        </authorList>
    </citation>
    <scope>NUCLEOTIDE SEQUENCE [LARGE SCALE GENOMIC DNA]</scope>
    <source>
        <strain evidence="4 5">FACHB-248</strain>
    </source>
</reference>
<dbReference type="SUPFAM" id="SSF143990">
    <property type="entry name" value="YbiA-like"/>
    <property type="match status" value="1"/>
</dbReference>
<comment type="caution">
    <text evidence="4">The sequence shown here is derived from an EMBL/GenBank/DDBJ whole genome shotgun (WGS) entry which is preliminary data.</text>
</comment>
<dbReference type="Proteomes" id="UP000660380">
    <property type="component" value="Unassembled WGS sequence"/>
</dbReference>